<dbReference type="InterPro" id="IPR055188">
    <property type="entry name" value="Choice_anch_I"/>
</dbReference>
<sequence length="910" mass="97130">MKLKLIVGSLLMLGLLSGCDLADDDNDLEPLRYQLILNITEQSAGNVVISPERADYEQGAIVMLNAQAAQGYKFVSWSGDIGNADYSANSLTLTMNNHKEVTATFSQITETPSAGQVVINEVRSNEGGYDFIELFNNSEQAFTFSDANWAVNDLKGFEIDKEPGIKIPQGTTIAAGGFLVIATDQTSIPFDAPTDTLVAIAGDTDFGLGKGDTALLVHNNQIVDSAHWSDGSHVSTWGRLPDGGNWHTQDEALAPTPGAANKLPAPVDGATAANIVINEVVSKGRDDADFDFVELYNTSSEPFVFAANEWELVDLDREANNQAGLTIPAGTEIPGHGFIVLLPNLVTGAQLPNGAPATAILNNNEDFGLGKGETIKLKYQGQVHQQVSYGDFHVNSYGRFPDGMEFIELVDENAPQLYASPGRKNFKTPMHVGAATTLNFTSFNHQEAALESKGFRVFGKGADLAADVEPEYVAVSADSSTAWVSLQENNGLAKIDLTTKTITDIFPLGFKDYGMAGNEIDASDKDNMIKLQTRANVVGMYQPDGIATFTQDGIDYVLTANEGDIRDWFSNFAEGEKVADIVLDESVFTDVSILQNNVELGRLLVSQYVDSDTAASSHNKLYSFGARSFSIFNGDTGEQVFDSGSSLAFEANKAGVYPDGRSDAKGAEPESVTTGMVANKRYAFIALERADAVAVYDISDVNAVSFVQMLVTQGDDAPEGVLFITADQSPTSKAQLVVANEDSGNITVYSENNEGKFDFASRLLIEGGEGAAEITAYDAQTKRLFVVNNGSLLNAPRIEVIDFAHPNNIATLGAIDISYYGAGVNSVAVSNGKLAAAIESGVKTDTGVVAMFNTSSYELEMISAVGALPDMVTFSPDGKLIITADEGEPSEDYNVDPLGSVSIITVPTIQ</sequence>
<dbReference type="InterPro" id="IPR015943">
    <property type="entry name" value="WD40/YVTN_repeat-like_dom_sf"/>
</dbReference>
<protein>
    <submittedName>
        <fullName evidence="3">Choice-of-anchor I family protein</fullName>
    </submittedName>
</protein>
<dbReference type="NCBIfam" id="NF038117">
    <property type="entry name" value="choice_anch_I"/>
    <property type="match status" value="1"/>
</dbReference>
<dbReference type="InterPro" id="IPR052956">
    <property type="entry name" value="Mesenchyme-surface_protein"/>
</dbReference>
<keyword evidence="1" id="KW-0732">Signal</keyword>
<dbReference type="PROSITE" id="PS51257">
    <property type="entry name" value="PROKAR_LIPOPROTEIN"/>
    <property type="match status" value="1"/>
</dbReference>
<dbReference type="InterPro" id="IPR011044">
    <property type="entry name" value="Quino_amine_DH_bsu"/>
</dbReference>
<dbReference type="InterPro" id="IPR001322">
    <property type="entry name" value="Lamin_tail_dom"/>
</dbReference>
<comment type="caution">
    <text evidence="3">The sequence shown here is derived from an EMBL/GenBank/DDBJ whole genome shotgun (WGS) entry which is preliminary data.</text>
</comment>
<dbReference type="Pfam" id="PF22494">
    <property type="entry name" value="choice_anch_I"/>
    <property type="match status" value="2"/>
</dbReference>
<dbReference type="Gene3D" id="2.130.10.10">
    <property type="entry name" value="YVTN repeat-like/Quinoprotein amine dehydrogenase"/>
    <property type="match status" value="1"/>
</dbReference>
<dbReference type="EMBL" id="JBJDOT010000016">
    <property type="protein sequence ID" value="MFK3864673.1"/>
    <property type="molecule type" value="Genomic_DNA"/>
</dbReference>
<dbReference type="Gene3D" id="2.60.40.1260">
    <property type="entry name" value="Lamin Tail domain"/>
    <property type="match status" value="1"/>
</dbReference>
<feature type="chain" id="PRO_5045184367" evidence="1">
    <location>
        <begin position="23"/>
        <end position="910"/>
    </location>
</feature>
<dbReference type="Proteomes" id="UP001620262">
    <property type="component" value="Unassembled WGS sequence"/>
</dbReference>
<dbReference type="InterPro" id="IPR044060">
    <property type="entry name" value="Bacterial_rp_domain"/>
</dbReference>
<dbReference type="PROSITE" id="PS51841">
    <property type="entry name" value="LTD"/>
    <property type="match status" value="2"/>
</dbReference>
<dbReference type="RefSeq" id="WP_404675593.1">
    <property type="nucleotide sequence ID" value="NZ_JBJDOT010000016.1"/>
</dbReference>
<dbReference type="Pfam" id="PF00932">
    <property type="entry name" value="LTD"/>
    <property type="match status" value="2"/>
</dbReference>
<keyword evidence="4" id="KW-1185">Reference proteome</keyword>
<evidence type="ECO:0000313" key="4">
    <source>
        <dbReference type="Proteomes" id="UP001620262"/>
    </source>
</evidence>
<proteinExistence type="predicted"/>
<dbReference type="SUPFAM" id="SSF75011">
    <property type="entry name" value="3-carboxy-cis,cis-mucoante lactonizing enzyme"/>
    <property type="match status" value="1"/>
</dbReference>
<dbReference type="SUPFAM" id="SSF74853">
    <property type="entry name" value="Lamin A/C globular tail domain"/>
    <property type="match status" value="2"/>
</dbReference>
<feature type="domain" description="LTD" evidence="2">
    <location>
        <begin position="257"/>
        <end position="391"/>
    </location>
</feature>
<feature type="signal peptide" evidence="1">
    <location>
        <begin position="1"/>
        <end position="22"/>
    </location>
</feature>
<evidence type="ECO:0000256" key="1">
    <source>
        <dbReference type="SAM" id="SignalP"/>
    </source>
</evidence>
<evidence type="ECO:0000313" key="3">
    <source>
        <dbReference type="EMBL" id="MFK3864673.1"/>
    </source>
</evidence>
<dbReference type="Pfam" id="PF18998">
    <property type="entry name" value="Flg_new_2"/>
    <property type="match status" value="1"/>
</dbReference>
<evidence type="ECO:0000259" key="2">
    <source>
        <dbReference type="PROSITE" id="PS51841"/>
    </source>
</evidence>
<organism evidence="3 4">
    <name type="scientific">Pseudoalteromonas rhizosphaerae</name>
    <dbReference type="NCBI Taxonomy" id="2518973"/>
    <lineage>
        <taxon>Bacteria</taxon>
        <taxon>Pseudomonadati</taxon>
        <taxon>Pseudomonadota</taxon>
        <taxon>Gammaproteobacteria</taxon>
        <taxon>Alteromonadales</taxon>
        <taxon>Pseudoalteromonadaceae</taxon>
        <taxon>Pseudoalteromonas</taxon>
    </lineage>
</organism>
<reference evidence="3 4" key="1">
    <citation type="submission" date="2024-11" db="EMBL/GenBank/DDBJ databases">
        <title>The Natural Products Discovery Center: Release of the First 8490 Sequenced Strains for Exploring Actinobacteria Biosynthetic Diversity.</title>
        <authorList>
            <person name="Kalkreuter E."/>
            <person name="Kautsar S.A."/>
            <person name="Yang D."/>
            <person name="Bader C.D."/>
            <person name="Teijaro C.N."/>
            <person name="Fluegel L."/>
            <person name="Davis C.M."/>
            <person name="Simpson J.R."/>
            <person name="Lauterbach L."/>
            <person name="Steele A.D."/>
            <person name="Gui C."/>
            <person name="Meng S."/>
            <person name="Li G."/>
            <person name="Viehrig K."/>
            <person name="Ye F."/>
            <person name="Su P."/>
            <person name="Kiefer A.F."/>
            <person name="Nichols A."/>
            <person name="Cepeda A.J."/>
            <person name="Yan W."/>
            <person name="Fan B."/>
            <person name="Jiang Y."/>
            <person name="Adhikari A."/>
            <person name="Zheng C.-J."/>
            <person name="Schuster L."/>
            <person name="Cowan T.M."/>
            <person name="Smanski M.J."/>
            <person name="Chevrette M.G."/>
            <person name="De Carvalho L.P.S."/>
            <person name="Shen B."/>
        </authorList>
    </citation>
    <scope>NUCLEOTIDE SEQUENCE [LARGE SCALE GENOMIC DNA]</scope>
    <source>
        <strain evidence="3 4">NPDC078403</strain>
    </source>
</reference>
<dbReference type="PANTHER" id="PTHR46928:SF1">
    <property type="entry name" value="MESENCHYME-SPECIFIC CELL SURFACE GLYCOPROTEIN"/>
    <property type="match status" value="1"/>
</dbReference>
<name>A0ABW8KY52_9GAMM</name>
<dbReference type="SUPFAM" id="SSF50969">
    <property type="entry name" value="YVTN repeat-like/Quinoprotein amine dehydrogenase"/>
    <property type="match status" value="1"/>
</dbReference>
<feature type="domain" description="LTD" evidence="2">
    <location>
        <begin position="104"/>
        <end position="239"/>
    </location>
</feature>
<accession>A0ABW8KY52</accession>
<dbReference type="InterPro" id="IPR036415">
    <property type="entry name" value="Lamin_tail_dom_sf"/>
</dbReference>
<gene>
    <name evidence="3" type="ORF">ACI2JU_12450</name>
</gene>
<dbReference type="PANTHER" id="PTHR46928">
    <property type="entry name" value="MESENCHYME-SPECIFIC CELL SURFACE GLYCOPROTEIN"/>
    <property type="match status" value="1"/>
</dbReference>